<keyword evidence="1" id="KW-0175">Coiled coil</keyword>
<feature type="coiled-coil region" evidence="1">
    <location>
        <begin position="292"/>
        <end position="356"/>
    </location>
</feature>
<accession>A0A1R2B0I3</accession>
<dbReference type="EMBL" id="MPUH01001105">
    <property type="protein sequence ID" value="OMJ70268.1"/>
    <property type="molecule type" value="Genomic_DNA"/>
</dbReference>
<reference evidence="2 3" key="1">
    <citation type="submission" date="2016-11" db="EMBL/GenBank/DDBJ databases">
        <title>The macronuclear genome of Stentor coeruleus: a giant cell with tiny introns.</title>
        <authorList>
            <person name="Slabodnick M."/>
            <person name="Ruby J.G."/>
            <person name="Reiff S.B."/>
            <person name="Swart E.C."/>
            <person name="Gosai S."/>
            <person name="Prabakaran S."/>
            <person name="Witkowska E."/>
            <person name="Larue G.E."/>
            <person name="Fisher S."/>
            <person name="Freeman R.M."/>
            <person name="Gunawardena J."/>
            <person name="Chu W."/>
            <person name="Stover N.A."/>
            <person name="Gregory B.D."/>
            <person name="Nowacki M."/>
            <person name="Derisi J."/>
            <person name="Roy S.W."/>
            <person name="Marshall W.F."/>
            <person name="Sood P."/>
        </authorList>
    </citation>
    <scope>NUCLEOTIDE SEQUENCE [LARGE SCALE GENOMIC DNA]</scope>
    <source>
        <strain evidence="2">WM001</strain>
    </source>
</reference>
<dbReference type="AlphaFoldDB" id="A0A1R2B0I3"/>
<gene>
    <name evidence="2" type="ORF">SteCoe_31802</name>
</gene>
<feature type="coiled-coil region" evidence="1">
    <location>
        <begin position="176"/>
        <end position="214"/>
    </location>
</feature>
<evidence type="ECO:0000313" key="2">
    <source>
        <dbReference type="EMBL" id="OMJ70268.1"/>
    </source>
</evidence>
<protein>
    <submittedName>
        <fullName evidence="2">Uncharacterized protein</fullName>
    </submittedName>
</protein>
<name>A0A1R2B0I3_9CILI</name>
<comment type="caution">
    <text evidence="2">The sequence shown here is derived from an EMBL/GenBank/DDBJ whole genome shotgun (WGS) entry which is preliminary data.</text>
</comment>
<proteinExistence type="predicted"/>
<feature type="coiled-coil region" evidence="1">
    <location>
        <begin position="241"/>
        <end position="268"/>
    </location>
</feature>
<dbReference type="Proteomes" id="UP000187209">
    <property type="component" value="Unassembled WGS sequence"/>
</dbReference>
<keyword evidence="3" id="KW-1185">Reference proteome</keyword>
<evidence type="ECO:0000313" key="3">
    <source>
        <dbReference type="Proteomes" id="UP000187209"/>
    </source>
</evidence>
<organism evidence="2 3">
    <name type="scientific">Stentor coeruleus</name>
    <dbReference type="NCBI Taxonomy" id="5963"/>
    <lineage>
        <taxon>Eukaryota</taxon>
        <taxon>Sar</taxon>
        <taxon>Alveolata</taxon>
        <taxon>Ciliophora</taxon>
        <taxon>Postciliodesmatophora</taxon>
        <taxon>Heterotrichea</taxon>
        <taxon>Heterotrichida</taxon>
        <taxon>Stentoridae</taxon>
        <taxon>Stentor</taxon>
    </lineage>
</organism>
<evidence type="ECO:0000256" key="1">
    <source>
        <dbReference type="SAM" id="Coils"/>
    </source>
</evidence>
<sequence>MAYYQNYTRKYYESQNEVNWSSKKQEFESKMNELRQIKVDIDNQKKSYISPRNSTQPSLKTLEDFKIVLALKEEENLSLQHLLGQEREKCKNLQDDIKHLSLYHKELETKARLAQSSISEKDQLLLRSWQEISSLKVTAKRWMNPNISEEQLRSGLSSPKILQSHQLSLRSFTLEQEYWENIVKKLQYQLEELQKNYENSLKELQDYKNKEKNSDKLSEYLALPRESPANDHEKLILLHENELLKHELEEKNRQILNAKEEFEVLEDQFRLKICQIEDEHKKNTEKVEKISQEAYEKIAQTLQNKLKDTESELAQLKRYNQTEEYKNNIKILSENNALLQEKIKILEKDKNRIVNEQKFEAKYTAQDFCNMLLEKTQKDNNMKSQAKEALCYLLCKNVEIFAALLVDIFGKDCKGLFLIMQEKIESLEKELQSYKHNISLLSGYERNSIPKKINFQNLTPKKASNSMSQESLMKLMPRRSHIVSKSFSAKKAYDETSNSLMVLENLVTEISESEKMEDKKSRISNYDLICFLRCSTSALEDYLLMFS</sequence>